<protein>
    <submittedName>
        <fullName evidence="3">Amidase</fullName>
    </submittedName>
</protein>
<evidence type="ECO:0000313" key="3">
    <source>
        <dbReference type="EMBL" id="OKH49181.1"/>
    </source>
</evidence>
<evidence type="ECO:0000313" key="4">
    <source>
        <dbReference type="Proteomes" id="UP000185557"/>
    </source>
</evidence>
<gene>
    <name evidence="3" type="ORF">NIES30_08480</name>
</gene>
<sequence length="551" mass="60938">MATLSLPRFQFRPLGYRRSRRLLGAVGGVAIALTTAIAAPAPAAQNPVIQVGIVQRFGENLQDRITLEALPGEQLTLSFDTQGQPQTVTTSRVVIGLTPEQLPEATLGERVVLSNHRSFETAEYSAQQWRDRGIEPEIAQPGSWEVWANRETYDSPLVRRLLVKNLQAQGFTEVFLDSEVVGQIPRTYFEANGYRYGRDALDIRASGGRVRVTQPGEPPVTRVYGGTLRVQPNTYGTYTLVNSVPIETYLRGVVPHEIGAGAPVPAIQAQAVLARTYALRNLRRFAIDDYELCADTQCQVYRGLTGTAQVTDQAITSTQGQVLTYQNELVDALYSSTSGGVTAAFSDVWEGPDRPYLRPVVDTVNGLWDINRYPLSSEEAIRAFIAIDKGFNEDTWQLFRWRNEGTLSEITADLKSYLGRRQHPLAGFTQVRSLRVSERANSGRVQAIDIETDLGVVQLKKDEIVRVLSPPRSLLFYLEPMYTAGADGAAGQLSGYRFVGGGWGHAVGLSQAGSYRLGNLGWAYPRILQFYYPGTTLQPIGENLTFWREPS</sequence>
<comment type="caution">
    <text evidence="3">The sequence shown here is derived from an EMBL/GenBank/DDBJ whole genome shotgun (WGS) entry which is preliminary data.</text>
</comment>
<dbReference type="InterPro" id="IPR013486">
    <property type="entry name" value="SpoIID/LytB"/>
</dbReference>
<name>A0A1U7J7P5_9CYAN</name>
<dbReference type="OrthoDB" id="501259at2"/>
<dbReference type="AlphaFoldDB" id="A0A1U7J7P5"/>
<dbReference type="InterPro" id="IPR013693">
    <property type="entry name" value="SpoIID/LytB_N"/>
</dbReference>
<organism evidence="3 4">
    <name type="scientific">Phormidium tenue NIES-30</name>
    <dbReference type="NCBI Taxonomy" id="549789"/>
    <lineage>
        <taxon>Bacteria</taxon>
        <taxon>Bacillati</taxon>
        <taxon>Cyanobacteriota</taxon>
        <taxon>Cyanophyceae</taxon>
        <taxon>Oscillatoriophycideae</taxon>
        <taxon>Oscillatoriales</taxon>
        <taxon>Oscillatoriaceae</taxon>
        <taxon>Phormidium</taxon>
    </lineage>
</organism>
<keyword evidence="1" id="KW-0732">Signal</keyword>
<feature type="chain" id="PRO_5012843770" evidence="1">
    <location>
        <begin position="39"/>
        <end position="551"/>
    </location>
</feature>
<proteinExistence type="predicted"/>
<evidence type="ECO:0000256" key="1">
    <source>
        <dbReference type="SAM" id="SignalP"/>
    </source>
</evidence>
<dbReference type="GO" id="GO:0030288">
    <property type="term" value="C:outer membrane-bounded periplasmic space"/>
    <property type="evidence" value="ECO:0007669"/>
    <property type="project" value="TreeGrafter"/>
</dbReference>
<dbReference type="Pfam" id="PF08486">
    <property type="entry name" value="SpoIID"/>
    <property type="match status" value="1"/>
</dbReference>
<dbReference type="InterPro" id="IPR051922">
    <property type="entry name" value="Bact_Sporulation_Assoc"/>
</dbReference>
<evidence type="ECO:0000259" key="2">
    <source>
        <dbReference type="Pfam" id="PF08486"/>
    </source>
</evidence>
<dbReference type="NCBIfam" id="TIGR02669">
    <property type="entry name" value="SpoIID_LytB"/>
    <property type="match status" value="1"/>
</dbReference>
<dbReference type="GO" id="GO:0030435">
    <property type="term" value="P:sporulation resulting in formation of a cellular spore"/>
    <property type="evidence" value="ECO:0007669"/>
    <property type="project" value="InterPro"/>
</dbReference>
<dbReference type="Proteomes" id="UP000185557">
    <property type="component" value="Unassembled WGS sequence"/>
</dbReference>
<dbReference type="RefSeq" id="WP_073607966.1">
    <property type="nucleotide sequence ID" value="NZ_MRCG01000004.1"/>
</dbReference>
<dbReference type="STRING" id="549789.NIES30_08480"/>
<dbReference type="PANTHER" id="PTHR30032:SF4">
    <property type="entry name" value="AMIDASE ENHANCER"/>
    <property type="match status" value="1"/>
</dbReference>
<dbReference type="EMBL" id="MRCG01000004">
    <property type="protein sequence ID" value="OKH49181.1"/>
    <property type="molecule type" value="Genomic_DNA"/>
</dbReference>
<dbReference type="PANTHER" id="PTHR30032">
    <property type="entry name" value="N-ACETYLMURAMOYL-L-ALANINE AMIDASE-RELATED"/>
    <property type="match status" value="1"/>
</dbReference>
<feature type="signal peptide" evidence="1">
    <location>
        <begin position="1"/>
        <end position="38"/>
    </location>
</feature>
<accession>A0A1U7J7P5</accession>
<reference evidence="3 4" key="1">
    <citation type="submission" date="2016-11" db="EMBL/GenBank/DDBJ databases">
        <title>Draft Genome Sequences of Nine Cyanobacterial Strains from Diverse Habitats.</title>
        <authorList>
            <person name="Zhu T."/>
            <person name="Hou S."/>
            <person name="Lu X."/>
            <person name="Hess W.R."/>
        </authorList>
    </citation>
    <scope>NUCLEOTIDE SEQUENCE [LARGE SCALE GENOMIC DNA]</scope>
    <source>
        <strain evidence="3 4">NIES-30</strain>
    </source>
</reference>
<keyword evidence="4" id="KW-1185">Reference proteome</keyword>
<feature type="domain" description="Sporulation stage II protein D amidase enhancer LytB N-terminal" evidence="2">
    <location>
        <begin position="236"/>
        <end position="325"/>
    </location>
</feature>